<accession>A0A7J7SXG5</accession>
<organism evidence="1 2">
    <name type="scientific">Rhinolophus ferrumequinum</name>
    <name type="common">Greater horseshoe bat</name>
    <dbReference type="NCBI Taxonomy" id="59479"/>
    <lineage>
        <taxon>Eukaryota</taxon>
        <taxon>Metazoa</taxon>
        <taxon>Chordata</taxon>
        <taxon>Craniata</taxon>
        <taxon>Vertebrata</taxon>
        <taxon>Euteleostomi</taxon>
        <taxon>Mammalia</taxon>
        <taxon>Eutheria</taxon>
        <taxon>Laurasiatheria</taxon>
        <taxon>Chiroptera</taxon>
        <taxon>Yinpterochiroptera</taxon>
        <taxon>Rhinolophoidea</taxon>
        <taxon>Rhinolophidae</taxon>
        <taxon>Rhinolophinae</taxon>
        <taxon>Rhinolophus</taxon>
    </lineage>
</organism>
<sequence>MPLPNNLAEGHRVLARGSSWGHCTGRPLDPGDEEGGAELTVWHSTWHQAKAPPWETYPTPFSILFSYLQMCPSASFPSSPFPFSTSPQTLHRPATIHPQPALSPLGAKEPLPILCHLVFG</sequence>
<name>A0A7J7SXG5_RHIFE</name>
<dbReference type="Proteomes" id="UP000585614">
    <property type="component" value="Unassembled WGS sequence"/>
</dbReference>
<gene>
    <name evidence="1" type="ORF">mRhiFer1_009042</name>
</gene>
<dbReference type="AlphaFoldDB" id="A0A7J7SXG5"/>
<evidence type="ECO:0000313" key="2">
    <source>
        <dbReference type="Proteomes" id="UP000585614"/>
    </source>
</evidence>
<dbReference type="EMBL" id="JACAGC010000021">
    <property type="protein sequence ID" value="KAF6293138.1"/>
    <property type="molecule type" value="Genomic_DNA"/>
</dbReference>
<comment type="caution">
    <text evidence="1">The sequence shown here is derived from an EMBL/GenBank/DDBJ whole genome shotgun (WGS) entry which is preliminary data.</text>
</comment>
<reference evidence="1 2" key="1">
    <citation type="journal article" date="2020" name="Nature">
        <title>Six reference-quality genomes reveal evolution of bat adaptations.</title>
        <authorList>
            <person name="Jebb D."/>
            <person name="Huang Z."/>
            <person name="Pippel M."/>
            <person name="Hughes G.M."/>
            <person name="Lavrichenko K."/>
            <person name="Devanna P."/>
            <person name="Winkler S."/>
            <person name="Jermiin L.S."/>
            <person name="Skirmuntt E.C."/>
            <person name="Katzourakis A."/>
            <person name="Burkitt-Gray L."/>
            <person name="Ray D.A."/>
            <person name="Sullivan K.A.M."/>
            <person name="Roscito J.G."/>
            <person name="Kirilenko B.M."/>
            <person name="Davalos L.M."/>
            <person name="Corthals A.P."/>
            <person name="Power M.L."/>
            <person name="Jones G."/>
            <person name="Ransome R.D."/>
            <person name="Dechmann D.K.N."/>
            <person name="Locatelli A.G."/>
            <person name="Puechmaille S.J."/>
            <person name="Fedrigo O."/>
            <person name="Jarvis E.D."/>
            <person name="Hiller M."/>
            <person name="Vernes S.C."/>
            <person name="Myers E.W."/>
            <person name="Teeling E.C."/>
        </authorList>
    </citation>
    <scope>NUCLEOTIDE SEQUENCE [LARGE SCALE GENOMIC DNA]</scope>
    <source>
        <strain evidence="1">MRhiFer1</strain>
        <tissue evidence="1">Lung</tissue>
    </source>
</reference>
<proteinExistence type="predicted"/>
<protein>
    <submittedName>
        <fullName evidence="1">Uncharacterized protein</fullName>
    </submittedName>
</protein>
<evidence type="ECO:0000313" key="1">
    <source>
        <dbReference type="EMBL" id="KAF6293138.1"/>
    </source>
</evidence>